<keyword evidence="8 14" id="KW-0406">Ion transport</keyword>
<evidence type="ECO:0000256" key="1">
    <source>
        <dbReference type="ARBA" id="ARBA00004651"/>
    </source>
</evidence>
<keyword evidence="6 14" id="KW-1133">Transmembrane helix</keyword>
<feature type="transmembrane region" description="Helical" evidence="14">
    <location>
        <begin position="37"/>
        <end position="55"/>
    </location>
</feature>
<feature type="binding site" evidence="14">
    <location>
        <position position="72"/>
    </location>
    <ligand>
        <name>Na(+)</name>
        <dbReference type="ChEBI" id="CHEBI:29101"/>
        <note>structural</note>
    </ligand>
</feature>
<evidence type="ECO:0000256" key="7">
    <source>
        <dbReference type="ARBA" id="ARBA00023053"/>
    </source>
</evidence>
<comment type="function">
    <text evidence="13 14">Fluoride-specific ion channel. Important for reducing fluoride concentration in the cell, thus reducing its toxicity.</text>
</comment>
<evidence type="ECO:0000256" key="12">
    <source>
        <dbReference type="ARBA" id="ARBA00035585"/>
    </source>
</evidence>
<dbReference type="Pfam" id="PF02537">
    <property type="entry name" value="CRCB"/>
    <property type="match status" value="1"/>
</dbReference>
<evidence type="ECO:0000256" key="10">
    <source>
        <dbReference type="ARBA" id="ARBA00023303"/>
    </source>
</evidence>
<dbReference type="GO" id="GO:0062054">
    <property type="term" value="F:fluoride channel activity"/>
    <property type="evidence" value="ECO:0007669"/>
    <property type="project" value="UniProtKB-UniRule"/>
</dbReference>
<evidence type="ECO:0000256" key="5">
    <source>
        <dbReference type="ARBA" id="ARBA00022723"/>
    </source>
</evidence>
<proteinExistence type="inferred from homology"/>
<evidence type="ECO:0000256" key="6">
    <source>
        <dbReference type="ARBA" id="ARBA00022989"/>
    </source>
</evidence>
<dbReference type="InterPro" id="IPR003691">
    <property type="entry name" value="FluC"/>
</dbReference>
<keyword evidence="2 14" id="KW-0813">Transport</keyword>
<dbReference type="PATRIC" id="fig|284581.3.peg.2738"/>
<comment type="activity regulation">
    <text evidence="14">Na(+) is not transported, but it plays an essential structural role and its presence is essential for fluoride channel function.</text>
</comment>
<comment type="caution">
    <text evidence="15">The sequence shown here is derived from an EMBL/GenBank/DDBJ whole genome shotgun (WGS) entry which is preliminary data.</text>
</comment>
<feature type="transmembrane region" description="Helical" evidence="14">
    <location>
        <begin position="92"/>
        <end position="114"/>
    </location>
</feature>
<dbReference type="GO" id="GO:0005886">
    <property type="term" value="C:plasma membrane"/>
    <property type="evidence" value="ECO:0007669"/>
    <property type="project" value="UniProtKB-SubCell"/>
</dbReference>
<feature type="transmembrane region" description="Helical" evidence="14">
    <location>
        <begin position="6"/>
        <end position="25"/>
    </location>
</feature>
<comment type="similarity">
    <text evidence="11 14">Belongs to the fluoride channel Fluc/FEX (TC 1.A.43) family.</text>
</comment>
<organism evidence="15 16">
    <name type="scientific">Priestia koreensis</name>
    <dbReference type="NCBI Taxonomy" id="284581"/>
    <lineage>
        <taxon>Bacteria</taxon>
        <taxon>Bacillati</taxon>
        <taxon>Bacillota</taxon>
        <taxon>Bacilli</taxon>
        <taxon>Bacillales</taxon>
        <taxon>Bacillaceae</taxon>
        <taxon>Priestia</taxon>
    </lineage>
</organism>
<evidence type="ECO:0000313" key="15">
    <source>
        <dbReference type="EMBL" id="KOO42690.1"/>
    </source>
</evidence>
<keyword evidence="9 14" id="KW-0472">Membrane</keyword>
<comment type="subcellular location">
    <subcellularLocation>
        <location evidence="1 14">Cell membrane</location>
        <topology evidence="1 14">Multi-pass membrane protein</topology>
    </subcellularLocation>
</comment>
<keyword evidence="7 14" id="KW-0915">Sodium</keyword>
<sequence length="117" mass="12745">MTVVWIGIGGFLGAICRFLLSGWFNKKSRVGFPYGTLFVNLLGSFLLGLIMGIGVSSGTYSFLGIGFMGAFTTFSTFKLENIQLHGQKKATVSYWYLGSSYIGGLLLAFIGMWIGMK</sequence>
<evidence type="ECO:0000313" key="16">
    <source>
        <dbReference type="Proteomes" id="UP000037558"/>
    </source>
</evidence>
<dbReference type="RefSeq" id="WP_053402488.1">
    <property type="nucleotide sequence ID" value="NZ_LILC01000023.1"/>
</dbReference>
<evidence type="ECO:0000256" key="4">
    <source>
        <dbReference type="ARBA" id="ARBA00022692"/>
    </source>
</evidence>
<keyword evidence="3 14" id="KW-1003">Cell membrane</keyword>
<evidence type="ECO:0000256" key="9">
    <source>
        <dbReference type="ARBA" id="ARBA00023136"/>
    </source>
</evidence>
<keyword evidence="16" id="KW-1185">Reference proteome</keyword>
<evidence type="ECO:0000256" key="3">
    <source>
        <dbReference type="ARBA" id="ARBA00022475"/>
    </source>
</evidence>
<dbReference type="Proteomes" id="UP000037558">
    <property type="component" value="Unassembled WGS sequence"/>
</dbReference>
<protein>
    <recommendedName>
        <fullName evidence="14">Fluoride-specific ion channel FluC</fullName>
    </recommendedName>
</protein>
<keyword evidence="5 14" id="KW-0479">Metal-binding</keyword>
<comment type="catalytic activity">
    <reaction evidence="12">
        <text>fluoride(in) = fluoride(out)</text>
        <dbReference type="Rhea" id="RHEA:76159"/>
        <dbReference type="ChEBI" id="CHEBI:17051"/>
    </reaction>
    <physiologicalReaction direction="left-to-right" evidence="12">
        <dbReference type="Rhea" id="RHEA:76160"/>
    </physiologicalReaction>
</comment>
<evidence type="ECO:0000256" key="13">
    <source>
        <dbReference type="ARBA" id="ARBA00049940"/>
    </source>
</evidence>
<evidence type="ECO:0000256" key="14">
    <source>
        <dbReference type="HAMAP-Rule" id="MF_00454"/>
    </source>
</evidence>
<dbReference type="GO" id="GO:0046872">
    <property type="term" value="F:metal ion binding"/>
    <property type="evidence" value="ECO:0007669"/>
    <property type="project" value="UniProtKB-KW"/>
</dbReference>
<dbReference type="PANTHER" id="PTHR28259:SF16">
    <property type="entry name" value="FLUORIDE-SPECIFIC ION CHANNEL FLUC 2"/>
    <property type="match status" value="1"/>
</dbReference>
<reference evidence="16" key="1">
    <citation type="submission" date="2015-08" db="EMBL/GenBank/DDBJ databases">
        <title>Fjat-14210 dsm16467.</title>
        <authorList>
            <person name="Liu B."/>
            <person name="Wang J."/>
            <person name="Zhu Y."/>
            <person name="Liu G."/>
            <person name="Chen Q."/>
            <person name="Chen Z."/>
            <person name="Lan J."/>
            <person name="Che J."/>
            <person name="Ge C."/>
            <person name="Shi H."/>
            <person name="Pan Z."/>
            <person name="Liu X."/>
        </authorList>
    </citation>
    <scope>NUCLEOTIDE SEQUENCE [LARGE SCALE GENOMIC DNA]</scope>
    <source>
        <strain evidence="16">DSM 16467</strain>
    </source>
</reference>
<evidence type="ECO:0000256" key="8">
    <source>
        <dbReference type="ARBA" id="ARBA00023065"/>
    </source>
</evidence>
<feature type="transmembrane region" description="Helical" evidence="14">
    <location>
        <begin position="61"/>
        <end position="80"/>
    </location>
</feature>
<dbReference type="AlphaFoldDB" id="A0A0M0KV33"/>
<accession>A0A0M0KV33</accession>
<dbReference type="NCBIfam" id="NF010801">
    <property type="entry name" value="PRK14205.1"/>
    <property type="match status" value="1"/>
</dbReference>
<dbReference type="HAMAP" id="MF_00454">
    <property type="entry name" value="FluC"/>
    <property type="match status" value="1"/>
</dbReference>
<evidence type="ECO:0000256" key="11">
    <source>
        <dbReference type="ARBA" id="ARBA00035120"/>
    </source>
</evidence>
<gene>
    <name evidence="14" type="primary">fluC</name>
    <name evidence="14" type="synonym">crcB</name>
    <name evidence="15" type="ORF">AMD01_16215</name>
</gene>
<dbReference type="OrthoDB" id="9815830at2"/>
<evidence type="ECO:0000256" key="2">
    <source>
        <dbReference type="ARBA" id="ARBA00022448"/>
    </source>
</evidence>
<dbReference type="EMBL" id="LILC01000023">
    <property type="protein sequence ID" value="KOO42690.1"/>
    <property type="molecule type" value="Genomic_DNA"/>
</dbReference>
<dbReference type="PANTHER" id="PTHR28259">
    <property type="entry name" value="FLUORIDE EXPORT PROTEIN 1-RELATED"/>
    <property type="match status" value="1"/>
</dbReference>
<dbReference type="GO" id="GO:0140114">
    <property type="term" value="P:cellular detoxification of fluoride"/>
    <property type="evidence" value="ECO:0007669"/>
    <property type="project" value="UniProtKB-UniRule"/>
</dbReference>
<keyword evidence="4 14" id="KW-0812">Transmembrane</keyword>
<keyword evidence="10 14" id="KW-0407">Ion channel</keyword>
<feature type="binding site" evidence="14">
    <location>
        <position position="69"/>
    </location>
    <ligand>
        <name>Na(+)</name>
        <dbReference type="ChEBI" id="CHEBI:29101"/>
        <note>structural</note>
    </ligand>
</feature>
<name>A0A0M0KV33_9BACI</name>
<dbReference type="STRING" id="284581.AMD01_16215"/>